<dbReference type="PANTHER" id="PTHR43591">
    <property type="entry name" value="METHYLTRANSFERASE"/>
    <property type="match status" value="1"/>
</dbReference>
<dbReference type="CDD" id="cd02440">
    <property type="entry name" value="AdoMet_MTases"/>
    <property type="match status" value="1"/>
</dbReference>
<reference evidence="1 2" key="1">
    <citation type="submission" date="2018-11" db="EMBL/GenBank/DDBJ databases">
        <title>Genome sequence of Apiotrichum porosum DSM 27194.</title>
        <authorList>
            <person name="Aliyu H."/>
            <person name="Gorte O."/>
            <person name="Ochsenreither K."/>
        </authorList>
    </citation>
    <scope>NUCLEOTIDE SEQUENCE [LARGE SCALE GENOMIC DNA]</scope>
    <source>
        <strain evidence="1 2">DSM 27194</strain>
    </source>
</reference>
<comment type="caution">
    <text evidence="1">The sequence shown here is derived from an EMBL/GenBank/DDBJ whole genome shotgun (WGS) entry which is preliminary data.</text>
</comment>
<dbReference type="GeneID" id="39592276"/>
<dbReference type="EMBL" id="RSCE01000005">
    <property type="protein sequence ID" value="RSH82739.1"/>
    <property type="molecule type" value="Genomic_DNA"/>
</dbReference>
<dbReference type="PANTHER" id="PTHR43591:SF24">
    <property type="entry name" value="2-METHOXY-6-POLYPRENYL-1,4-BENZOQUINOL METHYLASE, MITOCHONDRIAL"/>
    <property type="match status" value="1"/>
</dbReference>
<dbReference type="OrthoDB" id="506498at2759"/>
<dbReference type="InterPro" id="IPR029063">
    <property type="entry name" value="SAM-dependent_MTases_sf"/>
</dbReference>
<dbReference type="Proteomes" id="UP000279236">
    <property type="component" value="Unassembled WGS sequence"/>
</dbReference>
<dbReference type="RefSeq" id="XP_028476971.1">
    <property type="nucleotide sequence ID" value="XM_028623078.1"/>
</dbReference>
<dbReference type="STRING" id="105984.A0A427XV46"/>
<name>A0A427XV46_9TREE</name>
<protein>
    <submittedName>
        <fullName evidence="1">Uncharacterized protein</fullName>
    </submittedName>
</protein>
<evidence type="ECO:0000313" key="2">
    <source>
        <dbReference type="Proteomes" id="UP000279236"/>
    </source>
</evidence>
<organism evidence="1 2">
    <name type="scientific">Apiotrichum porosum</name>
    <dbReference type="NCBI Taxonomy" id="105984"/>
    <lineage>
        <taxon>Eukaryota</taxon>
        <taxon>Fungi</taxon>
        <taxon>Dikarya</taxon>
        <taxon>Basidiomycota</taxon>
        <taxon>Agaricomycotina</taxon>
        <taxon>Tremellomycetes</taxon>
        <taxon>Trichosporonales</taxon>
        <taxon>Trichosporonaceae</taxon>
        <taxon>Apiotrichum</taxon>
    </lineage>
</organism>
<sequence length="348" mass="38490">MADKVTLPSISTVLNSPTEASFMMSEQERLDWLHVMHMSLLNPSHDDLIMQHLAKVHASGRRSKVLDVGTGTGTWAVSLALRHPFADVIGIDINWSNFTNAHLPHGNVDFSTVDVTQTLPWTSFFDIVHVKSMLMDIPYYPQLIRRLSETLRPGGMIILIESELSYESVQGPPSSVVEAWSEALKRALAAKNTDVGLPRRLDTTVAATGFFSPQFFFQEIGCPVGAYMKGECMVQANLAFLLSLPYPFRTIDSTTFPESQTLLRAGQIQAHVLRTSLHRLVCNRIDHAERATLLSLGEACVQQLMAPDTPYLQRLFAVYAYKKAQPPTQAVTTHPGRAATSVASLVQS</sequence>
<accession>A0A427XV46</accession>
<dbReference type="AlphaFoldDB" id="A0A427XV46"/>
<dbReference type="GO" id="GO:0008168">
    <property type="term" value="F:methyltransferase activity"/>
    <property type="evidence" value="ECO:0007669"/>
    <property type="project" value="TreeGrafter"/>
</dbReference>
<proteinExistence type="predicted"/>
<evidence type="ECO:0000313" key="1">
    <source>
        <dbReference type="EMBL" id="RSH82739.1"/>
    </source>
</evidence>
<keyword evidence="2" id="KW-1185">Reference proteome</keyword>
<gene>
    <name evidence="1" type="ORF">EHS24_007733</name>
</gene>
<dbReference type="Pfam" id="PF13489">
    <property type="entry name" value="Methyltransf_23"/>
    <property type="match status" value="1"/>
</dbReference>
<dbReference type="SUPFAM" id="SSF53335">
    <property type="entry name" value="S-adenosyl-L-methionine-dependent methyltransferases"/>
    <property type="match status" value="1"/>
</dbReference>
<dbReference type="Gene3D" id="3.40.50.150">
    <property type="entry name" value="Vaccinia Virus protein VP39"/>
    <property type="match status" value="1"/>
</dbReference>